<name>A0A553PFN7_TIGCA</name>
<protein>
    <recommendedName>
        <fullName evidence="5">DUF19 domain-containing protein</fullName>
    </recommendedName>
</protein>
<comment type="caution">
    <text evidence="3">The sequence shown here is derived from an EMBL/GenBank/DDBJ whole genome shotgun (WGS) entry which is preliminary data.</text>
</comment>
<dbReference type="AlphaFoldDB" id="A0A553PFN7"/>
<feature type="chain" id="PRO_5022215027" description="DUF19 domain-containing protein" evidence="2">
    <location>
        <begin position="26"/>
        <end position="295"/>
    </location>
</feature>
<accession>A0A553PFN7</accession>
<evidence type="ECO:0008006" key="5">
    <source>
        <dbReference type="Google" id="ProtNLM"/>
    </source>
</evidence>
<sequence length="295" mass="33253">MKPSSTISHCLRVVGWMLLANQCLANECKPEAMARCTDPLKVVTDNKDLGFATSIDELQKMCPKLMDGLRCIDDFTYRCLDDEHRNYFNTLYQGTTQVIVDLCQEGPYQKDYLRHAPCMREVQEGYEQCADEYQVRIKNLSGRSDEGAQTENEENVQLLCCSFQQYLHCSEGVVNRTCGPETAQFTKSFLDRMSGPLIQGHCQAYEHGSHGCSHAPRLGDDYPIATDGQYSNDNHQQHHDGSNARPLWPEYSAASPRNNDVSSAPSVSLAHGSMTFLSSVFAFVMMTNWCTLMMR</sequence>
<keyword evidence="2" id="KW-0732">Signal</keyword>
<feature type="compositionally biased region" description="Polar residues" evidence="1">
    <location>
        <begin position="255"/>
        <end position="265"/>
    </location>
</feature>
<dbReference type="Proteomes" id="UP000318571">
    <property type="component" value="Chromosome 5"/>
</dbReference>
<gene>
    <name evidence="3" type="ORF">TCAL_17008</name>
</gene>
<dbReference type="PANTHER" id="PTHR33964">
    <property type="entry name" value="RE45066P-RELATED"/>
    <property type="match status" value="1"/>
</dbReference>
<dbReference type="OMA" id="STHCSGY"/>
<evidence type="ECO:0000313" key="3">
    <source>
        <dbReference type="EMBL" id="TRY76486.1"/>
    </source>
</evidence>
<proteinExistence type="predicted"/>
<organism evidence="3 4">
    <name type="scientific">Tigriopus californicus</name>
    <name type="common">Marine copepod</name>
    <dbReference type="NCBI Taxonomy" id="6832"/>
    <lineage>
        <taxon>Eukaryota</taxon>
        <taxon>Metazoa</taxon>
        <taxon>Ecdysozoa</taxon>
        <taxon>Arthropoda</taxon>
        <taxon>Crustacea</taxon>
        <taxon>Multicrustacea</taxon>
        <taxon>Hexanauplia</taxon>
        <taxon>Copepoda</taxon>
        <taxon>Harpacticoida</taxon>
        <taxon>Harpacticidae</taxon>
        <taxon>Tigriopus</taxon>
    </lineage>
</organism>
<evidence type="ECO:0000313" key="4">
    <source>
        <dbReference type="Proteomes" id="UP000318571"/>
    </source>
</evidence>
<reference evidence="3 4" key="1">
    <citation type="journal article" date="2018" name="Nat. Ecol. Evol.">
        <title>Genomic signatures of mitonuclear coevolution across populations of Tigriopus californicus.</title>
        <authorList>
            <person name="Barreto F.S."/>
            <person name="Watson E.T."/>
            <person name="Lima T.G."/>
            <person name="Willett C.S."/>
            <person name="Edmands S."/>
            <person name="Li W."/>
            <person name="Burton R.S."/>
        </authorList>
    </citation>
    <scope>NUCLEOTIDE SEQUENCE [LARGE SCALE GENOMIC DNA]</scope>
    <source>
        <strain evidence="3 4">San Diego</strain>
    </source>
</reference>
<dbReference type="PANTHER" id="PTHR33964:SF1">
    <property type="entry name" value="RE45066P"/>
    <property type="match status" value="1"/>
</dbReference>
<dbReference type="OrthoDB" id="10051804at2759"/>
<dbReference type="EMBL" id="VCGU01000004">
    <property type="protein sequence ID" value="TRY76486.1"/>
    <property type="molecule type" value="Genomic_DNA"/>
</dbReference>
<keyword evidence="4" id="KW-1185">Reference proteome</keyword>
<feature type="region of interest" description="Disordered" evidence="1">
    <location>
        <begin position="223"/>
        <end position="265"/>
    </location>
</feature>
<evidence type="ECO:0000256" key="1">
    <source>
        <dbReference type="SAM" id="MobiDB-lite"/>
    </source>
</evidence>
<evidence type="ECO:0000256" key="2">
    <source>
        <dbReference type="SAM" id="SignalP"/>
    </source>
</evidence>
<feature type="signal peptide" evidence="2">
    <location>
        <begin position="1"/>
        <end position="25"/>
    </location>
</feature>